<name>A0A0E9RLC2_ANGAN</name>
<reference evidence="1" key="2">
    <citation type="journal article" date="2015" name="Fish Shellfish Immunol.">
        <title>Early steps in the European eel (Anguilla anguilla)-Vibrio vulnificus interaction in the gills: Role of the RtxA13 toxin.</title>
        <authorList>
            <person name="Callol A."/>
            <person name="Pajuelo D."/>
            <person name="Ebbesson L."/>
            <person name="Teles M."/>
            <person name="MacKenzie S."/>
            <person name="Amaro C."/>
        </authorList>
    </citation>
    <scope>NUCLEOTIDE SEQUENCE</scope>
</reference>
<dbReference type="AlphaFoldDB" id="A0A0E9RLC2"/>
<evidence type="ECO:0000313" key="1">
    <source>
        <dbReference type="EMBL" id="JAH29153.1"/>
    </source>
</evidence>
<sequence length="53" mass="5892">MCQGSMIIDSVLLRVITELNAHSNNLLETIPVNLYGISSLFKDESKLIMQGKL</sequence>
<proteinExistence type="predicted"/>
<accession>A0A0E9RLC2</accession>
<reference evidence="1" key="1">
    <citation type="submission" date="2014-11" db="EMBL/GenBank/DDBJ databases">
        <authorList>
            <person name="Amaro Gonzalez C."/>
        </authorList>
    </citation>
    <scope>NUCLEOTIDE SEQUENCE</scope>
</reference>
<organism evidence="1">
    <name type="scientific">Anguilla anguilla</name>
    <name type="common">European freshwater eel</name>
    <name type="synonym">Muraena anguilla</name>
    <dbReference type="NCBI Taxonomy" id="7936"/>
    <lineage>
        <taxon>Eukaryota</taxon>
        <taxon>Metazoa</taxon>
        <taxon>Chordata</taxon>
        <taxon>Craniata</taxon>
        <taxon>Vertebrata</taxon>
        <taxon>Euteleostomi</taxon>
        <taxon>Actinopterygii</taxon>
        <taxon>Neopterygii</taxon>
        <taxon>Teleostei</taxon>
        <taxon>Anguilliformes</taxon>
        <taxon>Anguillidae</taxon>
        <taxon>Anguilla</taxon>
    </lineage>
</organism>
<protein>
    <submittedName>
        <fullName evidence="1">Uncharacterized protein</fullName>
    </submittedName>
</protein>
<dbReference type="EMBL" id="GBXM01079424">
    <property type="protein sequence ID" value="JAH29153.1"/>
    <property type="molecule type" value="Transcribed_RNA"/>
</dbReference>